<protein>
    <submittedName>
        <fullName evidence="2">Uncharacterized protein LOC142175230</fullName>
    </submittedName>
</protein>
<dbReference type="Proteomes" id="UP000790787">
    <property type="component" value="Chromosome 21"/>
</dbReference>
<evidence type="ECO:0000313" key="1">
    <source>
        <dbReference type="Proteomes" id="UP000790787"/>
    </source>
</evidence>
<accession>A0AC58TL07</accession>
<name>A0AC58TL07_TOBAC</name>
<gene>
    <name evidence="2" type="primary">LOC142175230</name>
</gene>
<reference evidence="2" key="2">
    <citation type="submission" date="2025-08" db="UniProtKB">
        <authorList>
            <consortium name="RefSeq"/>
        </authorList>
    </citation>
    <scope>IDENTIFICATION</scope>
    <source>
        <tissue evidence="2">Leaf</tissue>
    </source>
</reference>
<reference evidence="1" key="1">
    <citation type="journal article" date="2014" name="Nat. Commun.">
        <title>The tobacco genome sequence and its comparison with those of tomato and potato.</title>
        <authorList>
            <person name="Sierro N."/>
            <person name="Battey J.N."/>
            <person name="Ouadi S."/>
            <person name="Bakaher N."/>
            <person name="Bovet L."/>
            <person name="Willig A."/>
            <person name="Goepfert S."/>
            <person name="Peitsch M.C."/>
            <person name="Ivanov N.V."/>
        </authorList>
    </citation>
    <scope>NUCLEOTIDE SEQUENCE [LARGE SCALE GENOMIC DNA]</scope>
</reference>
<organism evidence="1 2">
    <name type="scientific">Nicotiana tabacum</name>
    <name type="common">Common tobacco</name>
    <dbReference type="NCBI Taxonomy" id="4097"/>
    <lineage>
        <taxon>Eukaryota</taxon>
        <taxon>Viridiplantae</taxon>
        <taxon>Streptophyta</taxon>
        <taxon>Embryophyta</taxon>
        <taxon>Tracheophyta</taxon>
        <taxon>Spermatophyta</taxon>
        <taxon>Magnoliopsida</taxon>
        <taxon>eudicotyledons</taxon>
        <taxon>Gunneridae</taxon>
        <taxon>Pentapetalae</taxon>
        <taxon>asterids</taxon>
        <taxon>lamiids</taxon>
        <taxon>Solanales</taxon>
        <taxon>Solanaceae</taxon>
        <taxon>Nicotianoideae</taxon>
        <taxon>Nicotianeae</taxon>
        <taxon>Nicotiana</taxon>
    </lineage>
</organism>
<dbReference type="RefSeq" id="XP_075097910.1">
    <property type="nucleotide sequence ID" value="XM_075241809.1"/>
</dbReference>
<evidence type="ECO:0000313" key="2">
    <source>
        <dbReference type="RefSeq" id="XP_075097910.1"/>
    </source>
</evidence>
<proteinExistence type="predicted"/>
<sequence length="448" mass="52779">MGFRSLFDVSKALFVKLWWKFRTTKSPWSKYMWNKYCKKEIPIVVQFRQGSHVWRKMLEAREEVEHDILWEMNRVSTNIWHENWTGLGALYDVVPLNFPINEKLHEVAELRDQDSWNDYLLEQSFPIDIADRVRQEVHFNGYDEYWDTPKWMPTASERGELWKRKIPTDDRWKRNGYIVVSKCWCCLKPKEDTFQYLFLTSDIATRVWKTFIQPAGIVVNMVQAVPSVVTWELWKRRNTMKNGGSVSCNRVIHEWPDLIKFLEVYKPYVVTKRVIWQFPFGSFFKCNRDGASRGNPGPSSYSFCVRDCHGDLVYARANKIGETTNIVAEAKAIAEGLAYCVEKQLYPLIIETDSLTMKKIIEGEWDPPWCIGTEVRRIKEKKEQFNIIFQHVLWEGNIVANYLANLVFSYAGKTLINQDKAQIPNLRIRIAKKKHQIDEILHDCNACL</sequence>
<keyword evidence="1" id="KW-1185">Reference proteome</keyword>